<dbReference type="SUPFAM" id="SSF53850">
    <property type="entry name" value="Periplasmic binding protein-like II"/>
    <property type="match status" value="1"/>
</dbReference>
<evidence type="ECO:0000259" key="1">
    <source>
        <dbReference type="Pfam" id="PF00496"/>
    </source>
</evidence>
<organism evidence="2 3">
    <name type="scientific">Lancefieldella rimae</name>
    <dbReference type="NCBI Taxonomy" id="1383"/>
    <lineage>
        <taxon>Bacteria</taxon>
        <taxon>Bacillati</taxon>
        <taxon>Actinomycetota</taxon>
        <taxon>Coriobacteriia</taxon>
        <taxon>Coriobacteriales</taxon>
        <taxon>Atopobiaceae</taxon>
        <taxon>Lancefieldella</taxon>
    </lineage>
</organism>
<dbReference type="InterPro" id="IPR019546">
    <property type="entry name" value="TAT_signal_bac_arc"/>
</dbReference>
<gene>
    <name evidence="2" type="ORF">IV60_GL001183</name>
</gene>
<dbReference type="Gene3D" id="3.90.76.10">
    <property type="entry name" value="Dipeptide-binding Protein, Domain 1"/>
    <property type="match status" value="1"/>
</dbReference>
<evidence type="ECO:0000313" key="2">
    <source>
        <dbReference type="EMBL" id="KRO01935.1"/>
    </source>
</evidence>
<keyword evidence="3" id="KW-1185">Reference proteome</keyword>
<reference evidence="2 3" key="1">
    <citation type="journal article" date="2015" name="Genome Announc.">
        <title>Expanding the biotechnology potential of lactobacilli through comparative genomics of 213 strains and associated genera.</title>
        <authorList>
            <person name="Sun Z."/>
            <person name="Harris H.M."/>
            <person name="McCann A."/>
            <person name="Guo C."/>
            <person name="Argimon S."/>
            <person name="Zhang W."/>
            <person name="Yang X."/>
            <person name="Jeffery I.B."/>
            <person name="Cooney J.C."/>
            <person name="Kagawa T.F."/>
            <person name="Liu W."/>
            <person name="Song Y."/>
            <person name="Salvetti E."/>
            <person name="Wrobel A."/>
            <person name="Rasinkangas P."/>
            <person name="Parkhill J."/>
            <person name="Rea M.C."/>
            <person name="O'Sullivan O."/>
            <person name="Ritari J."/>
            <person name="Douillard F.P."/>
            <person name="Paul Ross R."/>
            <person name="Yang R."/>
            <person name="Briner A.E."/>
            <person name="Felis G.E."/>
            <person name="de Vos W.M."/>
            <person name="Barrangou R."/>
            <person name="Klaenhammer T.R."/>
            <person name="Caufield P.W."/>
            <person name="Cui Y."/>
            <person name="Zhang H."/>
            <person name="O'Toole P.W."/>
        </authorList>
    </citation>
    <scope>NUCLEOTIDE SEQUENCE [LARGE SCALE GENOMIC DNA]</scope>
    <source>
        <strain evidence="2 3">DSM 7090</strain>
    </source>
</reference>
<dbReference type="InterPro" id="IPR006311">
    <property type="entry name" value="TAT_signal"/>
</dbReference>
<dbReference type="EMBL" id="JQCP01000003">
    <property type="protein sequence ID" value="KRO01935.1"/>
    <property type="molecule type" value="Genomic_DNA"/>
</dbReference>
<evidence type="ECO:0000313" key="3">
    <source>
        <dbReference type="Proteomes" id="UP000051927"/>
    </source>
</evidence>
<dbReference type="RefSeq" id="WP_003150224.1">
    <property type="nucleotide sequence ID" value="NZ_JQCP01000003.1"/>
</dbReference>
<proteinExistence type="predicted"/>
<comment type="caution">
    <text evidence="2">The sequence shown here is derived from an EMBL/GenBank/DDBJ whole genome shotgun (WGS) entry which is preliminary data.</text>
</comment>
<dbReference type="Gene3D" id="3.10.105.10">
    <property type="entry name" value="Dipeptide-binding Protein, Domain 3"/>
    <property type="match status" value="1"/>
</dbReference>
<dbReference type="PROSITE" id="PS51318">
    <property type="entry name" value="TAT"/>
    <property type="match status" value="1"/>
</dbReference>
<dbReference type="InterPro" id="IPR000914">
    <property type="entry name" value="SBP_5_dom"/>
</dbReference>
<feature type="domain" description="Solute-binding protein family 5" evidence="1">
    <location>
        <begin position="89"/>
        <end position="458"/>
    </location>
</feature>
<dbReference type="Gene3D" id="3.40.190.10">
    <property type="entry name" value="Periplasmic binding protein-like II"/>
    <property type="match status" value="1"/>
</dbReference>
<dbReference type="NCBIfam" id="TIGR01409">
    <property type="entry name" value="TAT_signal_seq"/>
    <property type="match status" value="1"/>
</dbReference>
<sequence length="549" mass="60283">MLDKFFSRRDFLKASAMTAAGGGASMMLAACNNSGGEKNDGGSDKKKVLRFGSTNSKQGLDMQRANNSQSAAVADSICEGLLRWTEDNELVPCLAKAVPSFESDGVTLKVELKSGVKFHDGTELTASDVKYTFERMFKPETGALSTSYFTDIKGAKEMLAGTATELEGLSVEDDTHLTFTLTVPNVAFVSALGISYACIFPKTACEAAGKDWGTGTHLIGTGKYKLAENDDTTAVKLVRFDDYHDGTPALDEIRITYYDDDNTKLLAYKNGDLDWCDLPSSLFKQYSDDAEIKDQITSYPTLGVNFINLNLKEGNGLDDVKVRQALSLAINRQELVDTFAHGNGIACSGWLPQQIPGFDKNAPVFEYDVEKAKALLAEAGVSDLKLTGKVRKASEKLLVAVQDYWQKAGITLDVQVEDNAVWNQDWAGGNLQVTTLGWYALFADGSQHLDTYFSSKNAAKKSSFYNNADFDTYLEDARKETDKDKRAEDYKAADNLLTRTDYATLPLFWPKNSFVAKDYVKGAKVGNLIYHFFDLDIDASSADYKAPED</sequence>
<dbReference type="PIRSF" id="PIRSF002741">
    <property type="entry name" value="MppA"/>
    <property type="match status" value="1"/>
</dbReference>
<dbReference type="Pfam" id="PF00496">
    <property type="entry name" value="SBP_bac_5"/>
    <property type="match status" value="1"/>
</dbReference>
<protein>
    <submittedName>
        <fullName evidence="2">Oligopeptide ABC transporter substrate-binding protein</fullName>
    </submittedName>
</protein>
<dbReference type="PROSITE" id="PS51257">
    <property type="entry name" value="PROKAR_LIPOPROTEIN"/>
    <property type="match status" value="1"/>
</dbReference>
<accession>A0ABR5Q037</accession>
<dbReference type="InterPro" id="IPR030678">
    <property type="entry name" value="Peptide/Ni-bd"/>
</dbReference>
<dbReference type="PANTHER" id="PTHR30290">
    <property type="entry name" value="PERIPLASMIC BINDING COMPONENT OF ABC TRANSPORTER"/>
    <property type="match status" value="1"/>
</dbReference>
<dbReference type="CDD" id="cd00995">
    <property type="entry name" value="PBP2_NikA_DppA_OppA_like"/>
    <property type="match status" value="1"/>
</dbReference>
<name>A0ABR5Q037_9ACTN</name>
<dbReference type="InterPro" id="IPR039424">
    <property type="entry name" value="SBP_5"/>
</dbReference>
<dbReference type="Proteomes" id="UP000051927">
    <property type="component" value="Unassembled WGS sequence"/>
</dbReference>
<dbReference type="GeneID" id="84905065"/>